<name>A0A8X6IUW5_TRICU</name>
<protein>
    <submittedName>
        <fullName evidence="1">Uncharacterized protein</fullName>
    </submittedName>
</protein>
<keyword evidence="2" id="KW-1185">Reference proteome</keyword>
<dbReference type="AlphaFoldDB" id="A0A8X6IUW5"/>
<comment type="caution">
    <text evidence="1">The sequence shown here is derived from an EMBL/GenBank/DDBJ whole genome shotgun (WGS) entry which is preliminary data.</text>
</comment>
<reference evidence="1" key="1">
    <citation type="submission" date="2020-07" db="EMBL/GenBank/DDBJ databases">
        <title>Multicomponent nature underlies the extraordinary mechanical properties of spider dragline silk.</title>
        <authorList>
            <person name="Kono N."/>
            <person name="Nakamura H."/>
            <person name="Mori M."/>
            <person name="Yoshida Y."/>
            <person name="Ohtoshi R."/>
            <person name="Malay A.D."/>
            <person name="Moran D.A.P."/>
            <person name="Tomita M."/>
            <person name="Numata K."/>
            <person name="Arakawa K."/>
        </authorList>
    </citation>
    <scope>NUCLEOTIDE SEQUENCE</scope>
</reference>
<evidence type="ECO:0000313" key="2">
    <source>
        <dbReference type="Proteomes" id="UP000887116"/>
    </source>
</evidence>
<dbReference type="Proteomes" id="UP000887116">
    <property type="component" value="Unassembled WGS sequence"/>
</dbReference>
<accession>A0A8X6IUW5</accession>
<dbReference type="EMBL" id="BMAO01029033">
    <property type="protein sequence ID" value="GFR28924.1"/>
    <property type="molecule type" value="Genomic_DNA"/>
</dbReference>
<sequence length="27" mass="2710">MVKCNGSESAALTTVEVSNIEVGRAGS</sequence>
<organism evidence="1 2">
    <name type="scientific">Trichonephila clavata</name>
    <name type="common">Joro spider</name>
    <name type="synonym">Nephila clavata</name>
    <dbReference type="NCBI Taxonomy" id="2740835"/>
    <lineage>
        <taxon>Eukaryota</taxon>
        <taxon>Metazoa</taxon>
        <taxon>Ecdysozoa</taxon>
        <taxon>Arthropoda</taxon>
        <taxon>Chelicerata</taxon>
        <taxon>Arachnida</taxon>
        <taxon>Araneae</taxon>
        <taxon>Araneomorphae</taxon>
        <taxon>Entelegynae</taxon>
        <taxon>Araneoidea</taxon>
        <taxon>Nephilidae</taxon>
        <taxon>Trichonephila</taxon>
    </lineage>
</organism>
<feature type="non-terminal residue" evidence="1">
    <location>
        <position position="27"/>
    </location>
</feature>
<gene>
    <name evidence="1" type="ORF">TNCT_291311</name>
</gene>
<proteinExistence type="predicted"/>
<evidence type="ECO:0000313" key="1">
    <source>
        <dbReference type="EMBL" id="GFR28924.1"/>
    </source>
</evidence>